<dbReference type="Proteomes" id="UP001515500">
    <property type="component" value="Chromosome 15"/>
</dbReference>
<sequence length="170" mass="19680">MNCKLLLMKLASTFLERYCRFATEIDRTVIFVSLAQIKKCLNGDGDDLTENVYNSELLKLKKLLEPIVKRFKDEEARPQATRELVQCIVDNTLAVESWPTHERDAVCNECDKAEQWLRDKIQLQDSLPMSRDPVLWSHEIKERTASLDASCRQILKHRAPPSGSWDMQTD</sequence>
<evidence type="ECO:0000313" key="4">
    <source>
        <dbReference type="RefSeq" id="XP_039139583.1"/>
    </source>
</evidence>
<dbReference type="PANTHER" id="PTHR45639">
    <property type="entry name" value="HSC70CB, ISOFORM G-RELATED"/>
    <property type="match status" value="1"/>
</dbReference>
<dbReference type="PANTHER" id="PTHR45639:SF10">
    <property type="entry name" value="HEAT SHOCK 70 KDA PROTEIN 16 ISOFORM X1"/>
    <property type="match status" value="1"/>
</dbReference>
<dbReference type="GeneID" id="120276913"/>
<proteinExistence type="predicted"/>
<protein>
    <submittedName>
        <fullName evidence="4">Heat shock 70 kDa protein 16-like</fullName>
    </submittedName>
</protein>
<dbReference type="Gene3D" id="1.20.1270.10">
    <property type="match status" value="1"/>
</dbReference>
<keyword evidence="1" id="KW-0547">Nucleotide-binding</keyword>
<dbReference type="GO" id="GO:0140662">
    <property type="term" value="F:ATP-dependent protein folding chaperone"/>
    <property type="evidence" value="ECO:0007669"/>
    <property type="project" value="InterPro"/>
</dbReference>
<evidence type="ECO:0000256" key="2">
    <source>
        <dbReference type="ARBA" id="ARBA00022840"/>
    </source>
</evidence>
<accession>A0AB40CI00</accession>
<dbReference type="AlphaFoldDB" id="A0AB40CI00"/>
<dbReference type="InterPro" id="IPR029048">
    <property type="entry name" value="HSP70_C_sf"/>
</dbReference>
<dbReference type="GO" id="GO:0005634">
    <property type="term" value="C:nucleus"/>
    <property type="evidence" value="ECO:0007669"/>
    <property type="project" value="TreeGrafter"/>
</dbReference>
<keyword evidence="2" id="KW-0067">ATP-binding</keyword>
<dbReference type="InterPro" id="IPR013126">
    <property type="entry name" value="Hsp_70_fam"/>
</dbReference>
<organism evidence="3 4">
    <name type="scientific">Dioscorea cayennensis subsp. rotundata</name>
    <name type="common">White Guinea yam</name>
    <name type="synonym">Dioscorea rotundata</name>
    <dbReference type="NCBI Taxonomy" id="55577"/>
    <lineage>
        <taxon>Eukaryota</taxon>
        <taxon>Viridiplantae</taxon>
        <taxon>Streptophyta</taxon>
        <taxon>Embryophyta</taxon>
        <taxon>Tracheophyta</taxon>
        <taxon>Spermatophyta</taxon>
        <taxon>Magnoliopsida</taxon>
        <taxon>Liliopsida</taxon>
        <taxon>Dioscoreales</taxon>
        <taxon>Dioscoreaceae</taxon>
        <taxon>Dioscorea</taxon>
    </lineage>
</organism>
<keyword evidence="3" id="KW-1185">Reference proteome</keyword>
<name>A0AB40CI00_DIOCR</name>
<dbReference type="RefSeq" id="XP_039139583.1">
    <property type="nucleotide sequence ID" value="XM_039283649.1"/>
</dbReference>
<gene>
    <name evidence="4" type="primary">LOC120276913</name>
</gene>
<evidence type="ECO:0000256" key="1">
    <source>
        <dbReference type="ARBA" id="ARBA00022741"/>
    </source>
</evidence>
<evidence type="ECO:0000313" key="3">
    <source>
        <dbReference type="Proteomes" id="UP001515500"/>
    </source>
</evidence>
<dbReference type="GO" id="GO:0005524">
    <property type="term" value="F:ATP binding"/>
    <property type="evidence" value="ECO:0007669"/>
    <property type="project" value="UniProtKB-KW"/>
</dbReference>
<reference evidence="4" key="1">
    <citation type="submission" date="2025-08" db="UniProtKB">
        <authorList>
            <consortium name="RefSeq"/>
        </authorList>
    </citation>
    <scope>IDENTIFICATION</scope>
</reference>
<dbReference type="GO" id="GO:0005829">
    <property type="term" value="C:cytosol"/>
    <property type="evidence" value="ECO:0007669"/>
    <property type="project" value="TreeGrafter"/>
</dbReference>